<feature type="coiled-coil region" evidence="6">
    <location>
        <begin position="677"/>
        <end position="711"/>
    </location>
</feature>
<name>A0A9D1E4U8_9BACT</name>
<dbReference type="EMBL" id="DVHL01000044">
    <property type="protein sequence ID" value="HIR66324.1"/>
    <property type="molecule type" value="Genomic_DNA"/>
</dbReference>
<feature type="binding site" evidence="6">
    <location>
        <begin position="33"/>
        <end position="40"/>
    </location>
    <ligand>
        <name>ATP</name>
        <dbReference type="ChEBI" id="CHEBI:30616"/>
    </ligand>
</feature>
<dbReference type="Gene3D" id="3.30.70.1620">
    <property type="match status" value="1"/>
</dbReference>
<evidence type="ECO:0000256" key="5">
    <source>
        <dbReference type="ARBA" id="ARBA00023125"/>
    </source>
</evidence>
<dbReference type="Proteomes" id="UP000824200">
    <property type="component" value="Unassembled WGS sequence"/>
</dbReference>
<accession>A0A9D1E4U8</accession>
<evidence type="ECO:0000256" key="2">
    <source>
        <dbReference type="ARBA" id="ARBA00022741"/>
    </source>
</evidence>
<comment type="subunit">
    <text evidence="6">Homodimer.</text>
</comment>
<comment type="similarity">
    <text evidence="6">Belongs to the SMC family.</text>
</comment>
<reference evidence="8" key="1">
    <citation type="submission" date="2020-10" db="EMBL/GenBank/DDBJ databases">
        <authorList>
            <person name="Gilroy R."/>
        </authorList>
    </citation>
    <scope>NUCLEOTIDE SEQUENCE</scope>
    <source>
        <strain evidence="8">CHK121-14286</strain>
    </source>
</reference>
<dbReference type="GO" id="GO:0016887">
    <property type="term" value="F:ATP hydrolysis activity"/>
    <property type="evidence" value="ECO:0007669"/>
    <property type="project" value="InterPro"/>
</dbReference>
<feature type="coiled-coil region" evidence="6">
    <location>
        <begin position="775"/>
        <end position="851"/>
    </location>
</feature>
<dbReference type="GO" id="GO:0007062">
    <property type="term" value="P:sister chromatid cohesion"/>
    <property type="evidence" value="ECO:0007669"/>
    <property type="project" value="InterPro"/>
</dbReference>
<dbReference type="GO" id="GO:0003677">
    <property type="term" value="F:DNA binding"/>
    <property type="evidence" value="ECO:0007669"/>
    <property type="project" value="UniProtKB-UniRule"/>
</dbReference>
<evidence type="ECO:0000313" key="8">
    <source>
        <dbReference type="EMBL" id="HIR66324.1"/>
    </source>
</evidence>
<evidence type="ECO:0000256" key="1">
    <source>
        <dbReference type="ARBA" id="ARBA00022490"/>
    </source>
</evidence>
<keyword evidence="4 6" id="KW-0175">Coiled coil</keyword>
<dbReference type="Gene3D" id="1.10.287.1490">
    <property type="match status" value="1"/>
</dbReference>
<evidence type="ECO:0000259" key="7">
    <source>
        <dbReference type="SMART" id="SM00968"/>
    </source>
</evidence>
<dbReference type="CDD" id="cd03278">
    <property type="entry name" value="ABC_SMC_barmotin"/>
    <property type="match status" value="1"/>
</dbReference>
<evidence type="ECO:0000313" key="9">
    <source>
        <dbReference type="Proteomes" id="UP000824200"/>
    </source>
</evidence>
<evidence type="ECO:0000256" key="4">
    <source>
        <dbReference type="ARBA" id="ARBA00023054"/>
    </source>
</evidence>
<organism evidence="8 9">
    <name type="scientific">Candidatus Fimimonas gallinarum</name>
    <dbReference type="NCBI Taxonomy" id="2840821"/>
    <lineage>
        <taxon>Bacteria</taxon>
        <taxon>Pseudomonadati</taxon>
        <taxon>Myxococcota</taxon>
        <taxon>Myxococcia</taxon>
        <taxon>Myxococcales</taxon>
        <taxon>Cystobacterineae</taxon>
        <taxon>Myxococcaceae</taxon>
        <taxon>Myxococcaceae incertae sedis</taxon>
        <taxon>Candidatus Fimimonas</taxon>
    </lineage>
</organism>
<dbReference type="SUPFAM" id="SSF52540">
    <property type="entry name" value="P-loop containing nucleoside triphosphate hydrolases"/>
    <property type="match status" value="1"/>
</dbReference>
<keyword evidence="2 6" id="KW-0547">Nucleotide-binding</keyword>
<dbReference type="GO" id="GO:0005694">
    <property type="term" value="C:chromosome"/>
    <property type="evidence" value="ECO:0007669"/>
    <property type="project" value="InterPro"/>
</dbReference>
<dbReference type="InterPro" id="IPR036277">
    <property type="entry name" value="SMC_hinge_sf"/>
</dbReference>
<dbReference type="PANTHER" id="PTHR43977">
    <property type="entry name" value="STRUCTURAL MAINTENANCE OF CHROMOSOMES PROTEIN 3"/>
    <property type="match status" value="1"/>
</dbReference>
<dbReference type="Pfam" id="PF06470">
    <property type="entry name" value="SMC_hinge"/>
    <property type="match status" value="1"/>
</dbReference>
<keyword evidence="3 6" id="KW-0067">ATP-binding</keyword>
<dbReference type="GO" id="GO:0005524">
    <property type="term" value="F:ATP binding"/>
    <property type="evidence" value="ECO:0007669"/>
    <property type="project" value="UniProtKB-UniRule"/>
</dbReference>
<proteinExistence type="inferred from homology"/>
<comment type="subcellular location">
    <subcellularLocation>
        <location evidence="6">Cytoplasm</location>
    </subcellularLocation>
</comment>
<dbReference type="NCBIfam" id="TIGR02168">
    <property type="entry name" value="SMC_prok_B"/>
    <property type="match status" value="1"/>
</dbReference>
<dbReference type="InterPro" id="IPR024704">
    <property type="entry name" value="SMC"/>
</dbReference>
<protein>
    <recommendedName>
        <fullName evidence="6">Chromosome partition protein Smc</fullName>
    </recommendedName>
</protein>
<gene>
    <name evidence="6 8" type="primary">smc</name>
    <name evidence="8" type="ORF">IAC95_05545</name>
</gene>
<dbReference type="SUPFAM" id="SSF75553">
    <property type="entry name" value="Smc hinge domain"/>
    <property type="match status" value="1"/>
</dbReference>
<dbReference type="AlphaFoldDB" id="A0A9D1E4U8"/>
<evidence type="ECO:0000256" key="3">
    <source>
        <dbReference type="ARBA" id="ARBA00022840"/>
    </source>
</evidence>
<feature type="coiled-coil region" evidence="6">
    <location>
        <begin position="886"/>
        <end position="920"/>
    </location>
</feature>
<dbReference type="GO" id="GO:0006260">
    <property type="term" value="P:DNA replication"/>
    <property type="evidence" value="ECO:0007669"/>
    <property type="project" value="UniProtKB-UniRule"/>
</dbReference>
<dbReference type="InterPro" id="IPR003395">
    <property type="entry name" value="RecF/RecN/SMC_N"/>
</dbReference>
<comment type="domain">
    <text evidence="6">Contains large globular domains required for ATP hydrolysis at each terminus and a third globular domain forming a flexible hinge near the middle of the molecule. These domains are separated by coiled-coil structures.</text>
</comment>
<dbReference type="Gene3D" id="1.20.1060.20">
    <property type="match status" value="1"/>
</dbReference>
<dbReference type="Gene3D" id="6.10.140.1720">
    <property type="match status" value="1"/>
</dbReference>
<dbReference type="PIRSF" id="PIRSF005719">
    <property type="entry name" value="SMC"/>
    <property type="match status" value="1"/>
</dbReference>
<dbReference type="SMART" id="SM00968">
    <property type="entry name" value="SMC_hinge"/>
    <property type="match status" value="1"/>
</dbReference>
<feature type="coiled-coil region" evidence="6">
    <location>
        <begin position="235"/>
        <end position="409"/>
    </location>
</feature>
<keyword evidence="1 6" id="KW-0963">Cytoplasm</keyword>
<dbReference type="InterPro" id="IPR011890">
    <property type="entry name" value="SMC_prok"/>
</dbReference>
<sequence>MLYLKKIEMYGFKSFADKVEMRFDQPITGIVGPNGCGKSNVSDAIRWVLGEQRTKNLRGKAMQDLIFNGTDARKSMSYCEVSLFLDNTTRIFPIQLDEIIISRKLYRNNESEYLLNRNVVRLRDIQEMLRNVGLGKEGYAIVGQGRMAAVLDAKPEDRRAIFEEALGISNFIVKRNETNNHLDRTRVQMDHLLAVMDEVKIRIPELKRQSTNARKYLDIYNELRLNEINAYIYGYDHASQDKEDGKKRLDGYKEEYAYKEAKYAEVNEQYDELFHRRNGIDGEIQQLREQQVSLAVEMQKQEGNKSLIQERINNCQRDIANNESQMAESKAEIEKLQHANDALETQIARRKAELNNEENGELKAAEQFSAISRKAESLSSDVENSRNSLDGLRQEKASCENRIAACNAEKEALGQRLEQIASNEKEIAERLNKSAGQEGNLVEKYNKSQEEVKKLLQTAQELKQKIKQEEFRQFDVNKDLQRRQQAYSGEKGSIAMLKDVADNYKRYQASVQYLMQDAKRDRQLASHICGVVANLVHVEPRLQMAMEVALGGRLQNIVTENEGDVKYLIQYLKDHDYGRVTFLPVASMKPHGIDRAEVLREKGVLGIASQLVQYDRHYSNVFESLLGGIVVVDTFDNAVAISKKYRYAHRMVTLTGERISNDGSLEGGSKRSATTSLLSYETEIAQHTARLEQLATELKTAEEAKAAVDKSLEQLRFTFNGVNDKINLLNVEIATAKEKIETSNVLNNSDKKNILGLSSEKEKIAQRVAELDGLVQKTNQRLQELCTKQENLQGKVQHLKSTLDSEMSAKDAMQSSLANKRYRIVMLKSNIESAEKEMKSNSAQIVSLEDGIKSRLAYCEQVRQAIDNLYDAFNESAADNAMKQQMTELLQKIKSADSLKEKLEQDFKKAAEDRLALSGELEALRGTIDKEEYILGKIDDDLLELQQRVQDEYGITYSAAMQYKQENFDKEAAKTRISELKASLQRLGNVNVHAIQELEETQQRYDDYASQYNDVKKAEEDLKTSLKVLTADIETRFNDGMAKINENFRQVFRELFNGGNARLYIEHDELKEALRQGVEIEAQPPGKKLQNISLLSGGERTMTAAAILFAILKYNPMPFCVLDEIEAALDDANSERIANYLRKFSSSTQFVVITHKKPTMEKANVLYGVTMEEKGISKIVSVKLTEAIKQAM</sequence>
<dbReference type="InterPro" id="IPR027417">
    <property type="entry name" value="P-loop_NTPase"/>
</dbReference>
<feature type="coiled-coil region" evidence="6">
    <location>
        <begin position="970"/>
        <end position="1018"/>
    </location>
</feature>
<evidence type="ECO:0000256" key="6">
    <source>
        <dbReference type="HAMAP-Rule" id="MF_01894"/>
    </source>
</evidence>
<dbReference type="GO" id="GO:0005737">
    <property type="term" value="C:cytoplasm"/>
    <property type="evidence" value="ECO:0007669"/>
    <property type="project" value="UniProtKB-SubCell"/>
</dbReference>
<dbReference type="Gene3D" id="3.40.50.300">
    <property type="entry name" value="P-loop containing nucleotide triphosphate hydrolases"/>
    <property type="match status" value="2"/>
</dbReference>
<dbReference type="Pfam" id="PF02463">
    <property type="entry name" value="SMC_N"/>
    <property type="match status" value="1"/>
</dbReference>
<keyword evidence="5 6" id="KW-0238">DNA-binding</keyword>
<comment type="caution">
    <text evidence="8">The sequence shown here is derived from an EMBL/GenBank/DDBJ whole genome shotgun (WGS) entry which is preliminary data.</text>
</comment>
<comment type="function">
    <text evidence="6">Required for chromosome condensation and partitioning.</text>
</comment>
<dbReference type="InterPro" id="IPR010935">
    <property type="entry name" value="SMC_hinge"/>
</dbReference>
<dbReference type="HAMAP" id="MF_01894">
    <property type="entry name" value="Smc_prok"/>
    <property type="match status" value="1"/>
</dbReference>
<feature type="coiled-coil region" evidence="6">
    <location>
        <begin position="442"/>
        <end position="472"/>
    </location>
</feature>
<dbReference type="GO" id="GO:0007059">
    <property type="term" value="P:chromosome segregation"/>
    <property type="evidence" value="ECO:0007669"/>
    <property type="project" value="UniProtKB-UniRule"/>
</dbReference>
<reference evidence="8" key="2">
    <citation type="journal article" date="2021" name="PeerJ">
        <title>Extensive microbial diversity within the chicken gut microbiome revealed by metagenomics and culture.</title>
        <authorList>
            <person name="Gilroy R."/>
            <person name="Ravi A."/>
            <person name="Getino M."/>
            <person name="Pursley I."/>
            <person name="Horton D.L."/>
            <person name="Alikhan N.F."/>
            <person name="Baker D."/>
            <person name="Gharbi K."/>
            <person name="Hall N."/>
            <person name="Watson M."/>
            <person name="Adriaenssens E.M."/>
            <person name="Foster-Nyarko E."/>
            <person name="Jarju S."/>
            <person name="Secka A."/>
            <person name="Antonio M."/>
            <person name="Oren A."/>
            <person name="Chaudhuri R.R."/>
            <person name="La Ragione R."/>
            <person name="Hildebrand F."/>
            <person name="Pallen M.J."/>
        </authorList>
    </citation>
    <scope>NUCLEOTIDE SEQUENCE</scope>
    <source>
        <strain evidence="8">CHK121-14286</strain>
    </source>
</reference>
<dbReference type="GO" id="GO:0030261">
    <property type="term" value="P:chromosome condensation"/>
    <property type="evidence" value="ECO:0007669"/>
    <property type="project" value="InterPro"/>
</dbReference>
<feature type="domain" description="SMC hinge" evidence="7">
    <location>
        <begin position="526"/>
        <end position="642"/>
    </location>
</feature>